<sequence length="128" mass="13886">MTSQPAEAAKADLTLDERGVIQLKWPRGASITESDAEAAMQKVNDLCGARRHPMLVDMATTAKVSRGARTVFGRPCQAFRIALLGASPVDRVLANFILGINKVPCPTRFFTSRDDAMAWLLKEPADTA</sequence>
<evidence type="ECO:0000259" key="1">
    <source>
        <dbReference type="Pfam" id="PF25056"/>
    </source>
</evidence>
<reference evidence="2 3" key="1">
    <citation type="submission" date="2022-06" db="EMBL/GenBank/DDBJ databases">
        <title>Pseudarthrobacter sp. strain RMG13 Genome sequencing and assembly.</title>
        <authorList>
            <person name="Kim I."/>
        </authorList>
    </citation>
    <scope>NUCLEOTIDE SEQUENCE [LARGE SCALE GENOMIC DNA]</scope>
    <source>
        <strain evidence="2 3">RMG13</strain>
    </source>
</reference>
<organism evidence="2 3">
    <name type="scientific">Pseudarthrobacter humi</name>
    <dbReference type="NCBI Taxonomy" id="2952523"/>
    <lineage>
        <taxon>Bacteria</taxon>
        <taxon>Bacillati</taxon>
        <taxon>Actinomycetota</taxon>
        <taxon>Actinomycetes</taxon>
        <taxon>Micrococcales</taxon>
        <taxon>Micrococcaceae</taxon>
        <taxon>Pseudarthrobacter</taxon>
    </lineage>
</organism>
<dbReference type="RefSeq" id="WP_254749193.1">
    <property type="nucleotide sequence ID" value="NZ_JANCLV010000004.1"/>
</dbReference>
<name>A0ABT1LMP6_9MICC</name>
<dbReference type="Gene3D" id="3.40.1680.10">
    <property type="entry name" value="yp_829618.1 domain like"/>
    <property type="match status" value="1"/>
</dbReference>
<feature type="domain" description="DUF7793" evidence="1">
    <location>
        <begin position="17"/>
        <end position="121"/>
    </location>
</feature>
<protein>
    <submittedName>
        <fullName evidence="2">STAS/SEC14 domain-containing protein</fullName>
    </submittedName>
</protein>
<dbReference type="Gene3D" id="3.40.970.30">
    <property type="entry name" value="yp_829618.1 like domains"/>
    <property type="match status" value="1"/>
</dbReference>
<evidence type="ECO:0000313" key="2">
    <source>
        <dbReference type="EMBL" id="MCP8999724.1"/>
    </source>
</evidence>
<comment type="caution">
    <text evidence="2">The sequence shown here is derived from an EMBL/GenBank/DDBJ whole genome shotgun (WGS) entry which is preliminary data.</text>
</comment>
<keyword evidence="3" id="KW-1185">Reference proteome</keyword>
<dbReference type="Pfam" id="PF25056">
    <property type="entry name" value="DUF7793"/>
    <property type="match status" value="1"/>
</dbReference>
<accession>A0ABT1LMP6</accession>
<proteinExistence type="predicted"/>
<dbReference type="Proteomes" id="UP001524318">
    <property type="component" value="Unassembled WGS sequence"/>
</dbReference>
<gene>
    <name evidence="2" type="ORF">NFC73_08255</name>
</gene>
<evidence type="ECO:0000313" key="3">
    <source>
        <dbReference type="Proteomes" id="UP001524318"/>
    </source>
</evidence>
<dbReference type="EMBL" id="JANCLV010000004">
    <property type="protein sequence ID" value="MCP8999724.1"/>
    <property type="molecule type" value="Genomic_DNA"/>
</dbReference>
<dbReference type="InterPro" id="IPR056695">
    <property type="entry name" value="DUF7793"/>
</dbReference>